<name>E2A606_CAMFO</name>
<evidence type="ECO:0000313" key="2">
    <source>
        <dbReference type="Proteomes" id="UP000000311"/>
    </source>
</evidence>
<reference evidence="1 2" key="1">
    <citation type="journal article" date="2010" name="Science">
        <title>Genomic comparison of the ants Camponotus floridanus and Harpegnathos saltator.</title>
        <authorList>
            <person name="Bonasio R."/>
            <person name="Zhang G."/>
            <person name="Ye C."/>
            <person name="Mutti N.S."/>
            <person name="Fang X."/>
            <person name="Qin N."/>
            <person name="Donahue G."/>
            <person name="Yang P."/>
            <person name="Li Q."/>
            <person name="Li C."/>
            <person name="Zhang P."/>
            <person name="Huang Z."/>
            <person name="Berger S.L."/>
            <person name="Reinberg D."/>
            <person name="Wang J."/>
            <person name="Liebig J."/>
        </authorList>
    </citation>
    <scope>NUCLEOTIDE SEQUENCE [LARGE SCALE GENOMIC DNA]</scope>
    <source>
        <strain evidence="2">C129</strain>
    </source>
</reference>
<dbReference type="AlphaFoldDB" id="E2A606"/>
<dbReference type="InParanoid" id="E2A606"/>
<dbReference type="OrthoDB" id="6361347at2759"/>
<dbReference type="Proteomes" id="UP000000311">
    <property type="component" value="Unassembled WGS sequence"/>
</dbReference>
<keyword evidence="2" id="KW-1185">Reference proteome</keyword>
<evidence type="ECO:0000313" key="1">
    <source>
        <dbReference type="EMBL" id="EFN71132.1"/>
    </source>
</evidence>
<sequence>MLQSKELKRSFDENLLNDYAKNDVALKEEIQKNSDFMSNFKSTNDDCDKSVSVNCLTDQHKNFMTMCKQEFGGDLQMDFNQWTLKEQYNHLINNISKYFPNP</sequence>
<dbReference type="EMBL" id="GL437096">
    <property type="protein sequence ID" value="EFN71132.1"/>
    <property type="molecule type" value="Genomic_DNA"/>
</dbReference>
<proteinExistence type="predicted"/>
<organism evidence="2">
    <name type="scientific">Camponotus floridanus</name>
    <name type="common">Florida carpenter ant</name>
    <dbReference type="NCBI Taxonomy" id="104421"/>
    <lineage>
        <taxon>Eukaryota</taxon>
        <taxon>Metazoa</taxon>
        <taxon>Ecdysozoa</taxon>
        <taxon>Arthropoda</taxon>
        <taxon>Hexapoda</taxon>
        <taxon>Insecta</taxon>
        <taxon>Pterygota</taxon>
        <taxon>Neoptera</taxon>
        <taxon>Endopterygota</taxon>
        <taxon>Hymenoptera</taxon>
        <taxon>Apocrita</taxon>
        <taxon>Aculeata</taxon>
        <taxon>Formicoidea</taxon>
        <taxon>Formicidae</taxon>
        <taxon>Formicinae</taxon>
        <taxon>Camponotus</taxon>
    </lineage>
</organism>
<protein>
    <submittedName>
        <fullName evidence="1">Uncharacterized protein</fullName>
    </submittedName>
</protein>
<accession>E2A606</accession>
<gene>
    <name evidence="1" type="ORF">EAG_06724</name>
</gene>